<organism evidence="1 2">
    <name type="scientific">Olea europaea subsp. europaea</name>
    <dbReference type="NCBI Taxonomy" id="158383"/>
    <lineage>
        <taxon>Eukaryota</taxon>
        <taxon>Viridiplantae</taxon>
        <taxon>Streptophyta</taxon>
        <taxon>Embryophyta</taxon>
        <taxon>Tracheophyta</taxon>
        <taxon>Spermatophyta</taxon>
        <taxon>Magnoliopsida</taxon>
        <taxon>eudicotyledons</taxon>
        <taxon>Gunneridae</taxon>
        <taxon>Pentapetalae</taxon>
        <taxon>asterids</taxon>
        <taxon>lamiids</taxon>
        <taxon>Lamiales</taxon>
        <taxon>Oleaceae</taxon>
        <taxon>Oleeae</taxon>
        <taxon>Olea</taxon>
    </lineage>
</organism>
<keyword evidence="2" id="KW-1185">Reference proteome</keyword>
<dbReference type="Proteomes" id="UP000594638">
    <property type="component" value="Unassembled WGS sequence"/>
</dbReference>
<evidence type="ECO:0000313" key="1">
    <source>
        <dbReference type="EMBL" id="CAA2988013.1"/>
    </source>
</evidence>
<comment type="caution">
    <text evidence="1">The sequence shown here is derived from an EMBL/GenBank/DDBJ whole genome shotgun (WGS) entry which is preliminary data.</text>
</comment>
<sequence>MVCRPRPERVWTATETLPNFQAYLGSFWDMVWRPCPGRGMDAAWFSGISRQFLGHGRVLVGTGTQPDFQAVSSTRCVGHVQDAAGTKLDFQAFLGVFGTRSTFGTRPGHGRDAS</sequence>
<dbReference type="Gramene" id="OE9A072865T1">
    <property type="protein sequence ID" value="OE9A072865C1"/>
    <property type="gene ID" value="OE9A072865"/>
</dbReference>
<accession>A0A8S0SA25</accession>
<gene>
    <name evidence="1" type="ORF">OLEA9_A072865</name>
</gene>
<dbReference type="AlphaFoldDB" id="A0A8S0SA25"/>
<proteinExistence type="predicted"/>
<reference evidence="1 2" key="1">
    <citation type="submission" date="2019-12" db="EMBL/GenBank/DDBJ databases">
        <authorList>
            <person name="Alioto T."/>
            <person name="Alioto T."/>
            <person name="Gomez Garrido J."/>
        </authorList>
    </citation>
    <scope>NUCLEOTIDE SEQUENCE [LARGE SCALE GENOMIC DNA]</scope>
</reference>
<protein>
    <submittedName>
        <fullName evidence="1">Uncharacterized protein</fullName>
    </submittedName>
</protein>
<dbReference type="EMBL" id="CACTIH010003962">
    <property type="protein sequence ID" value="CAA2988013.1"/>
    <property type="molecule type" value="Genomic_DNA"/>
</dbReference>
<evidence type="ECO:0000313" key="2">
    <source>
        <dbReference type="Proteomes" id="UP000594638"/>
    </source>
</evidence>
<name>A0A8S0SA25_OLEEU</name>